<dbReference type="EC" id="1.16.-.-" evidence="4"/>
<organism evidence="4 5">
    <name type="scientific">Poriferisphaera corsica</name>
    <dbReference type="NCBI Taxonomy" id="2528020"/>
    <lineage>
        <taxon>Bacteria</taxon>
        <taxon>Pseudomonadati</taxon>
        <taxon>Planctomycetota</taxon>
        <taxon>Phycisphaerae</taxon>
        <taxon>Phycisphaerales</taxon>
        <taxon>Phycisphaeraceae</taxon>
        <taxon>Poriferisphaera</taxon>
    </lineage>
</organism>
<dbReference type="SUPFAM" id="SSF47240">
    <property type="entry name" value="Ferritin-like"/>
    <property type="match status" value="1"/>
</dbReference>
<dbReference type="PRINTS" id="PR01346">
    <property type="entry name" value="HELNAPAPROT"/>
</dbReference>
<evidence type="ECO:0000256" key="2">
    <source>
        <dbReference type="RuleBase" id="RU003875"/>
    </source>
</evidence>
<dbReference type="OrthoDB" id="9797023at2"/>
<proteinExistence type="inferred from homology"/>
<keyword evidence="5" id="KW-1185">Reference proteome</keyword>
<dbReference type="InterPro" id="IPR009078">
    <property type="entry name" value="Ferritin-like_SF"/>
</dbReference>
<dbReference type="GO" id="GO:0008199">
    <property type="term" value="F:ferric iron binding"/>
    <property type="evidence" value="ECO:0007669"/>
    <property type="project" value="InterPro"/>
</dbReference>
<protein>
    <submittedName>
        <fullName evidence="4">DNA protection during starvation protein</fullName>
        <ecNumber evidence="4">1.16.-.-</ecNumber>
    </submittedName>
</protein>
<dbReference type="KEGG" id="pcor:KS4_27340"/>
<dbReference type="CDD" id="cd01043">
    <property type="entry name" value="DPS"/>
    <property type="match status" value="1"/>
</dbReference>
<reference evidence="4 5" key="1">
    <citation type="submission" date="2019-02" db="EMBL/GenBank/DDBJ databases">
        <title>Deep-cultivation of Planctomycetes and their phenomic and genomic characterization uncovers novel biology.</title>
        <authorList>
            <person name="Wiegand S."/>
            <person name="Jogler M."/>
            <person name="Boedeker C."/>
            <person name="Pinto D."/>
            <person name="Vollmers J."/>
            <person name="Rivas-Marin E."/>
            <person name="Kohn T."/>
            <person name="Peeters S.H."/>
            <person name="Heuer A."/>
            <person name="Rast P."/>
            <person name="Oberbeckmann S."/>
            <person name="Bunk B."/>
            <person name="Jeske O."/>
            <person name="Meyerdierks A."/>
            <person name="Storesund J.E."/>
            <person name="Kallscheuer N."/>
            <person name="Luecker S."/>
            <person name="Lage O.M."/>
            <person name="Pohl T."/>
            <person name="Merkel B.J."/>
            <person name="Hornburger P."/>
            <person name="Mueller R.-W."/>
            <person name="Bruemmer F."/>
            <person name="Labrenz M."/>
            <person name="Spormann A.M."/>
            <person name="Op den Camp H."/>
            <person name="Overmann J."/>
            <person name="Amann R."/>
            <person name="Jetten M.S.M."/>
            <person name="Mascher T."/>
            <person name="Medema M.H."/>
            <person name="Devos D.P."/>
            <person name="Kaster A.-K."/>
            <person name="Ovreas L."/>
            <person name="Rohde M."/>
            <person name="Galperin M.Y."/>
            <person name="Jogler C."/>
        </authorList>
    </citation>
    <scope>NUCLEOTIDE SEQUENCE [LARGE SCALE GENOMIC DNA]</scope>
    <source>
        <strain evidence="4 5">KS4</strain>
    </source>
</reference>
<dbReference type="EMBL" id="CP036425">
    <property type="protein sequence ID" value="QDU34663.1"/>
    <property type="molecule type" value="Genomic_DNA"/>
</dbReference>
<dbReference type="Proteomes" id="UP000317369">
    <property type="component" value="Chromosome"/>
</dbReference>
<dbReference type="NCBIfam" id="NF006975">
    <property type="entry name" value="PRK09448.1"/>
    <property type="match status" value="1"/>
</dbReference>
<evidence type="ECO:0000313" key="5">
    <source>
        <dbReference type="Proteomes" id="UP000317369"/>
    </source>
</evidence>
<gene>
    <name evidence="4" type="primary">dps</name>
    <name evidence="4" type="ORF">KS4_27340</name>
</gene>
<accession>A0A517YWP5</accession>
<dbReference type="InterPro" id="IPR023188">
    <property type="entry name" value="DPS_DNA-bd_CS"/>
</dbReference>
<dbReference type="PROSITE" id="PS00818">
    <property type="entry name" value="DPS_1"/>
    <property type="match status" value="1"/>
</dbReference>
<dbReference type="RefSeq" id="WP_145078837.1">
    <property type="nucleotide sequence ID" value="NZ_CP036425.1"/>
</dbReference>
<dbReference type="InterPro" id="IPR002177">
    <property type="entry name" value="DPS_DNA-bd"/>
</dbReference>
<keyword evidence="4" id="KW-0560">Oxidoreductase</keyword>
<dbReference type="InterPro" id="IPR008331">
    <property type="entry name" value="Ferritin_DPS_dom"/>
</dbReference>
<evidence type="ECO:0000313" key="4">
    <source>
        <dbReference type="EMBL" id="QDU34663.1"/>
    </source>
</evidence>
<comment type="similarity">
    <text evidence="1 2">Belongs to the Dps family.</text>
</comment>
<sequence>MVTNTKTNIYKATHKTRQPLNHEIRDQVIPILSHLLADTSDLYFQVKEAHWNVKGENFIALHKLFDDVADDITEYIDEIAERIAQLGGQVHGTLQHASRSSRLPTYPESITTGHDHVDAVSKALAQFSDNARQGIDDTDEFGDPVTADMLTNITGGIDKWLWFIESHNL</sequence>
<dbReference type="InterPro" id="IPR012347">
    <property type="entry name" value="Ferritin-like"/>
</dbReference>
<dbReference type="PANTHER" id="PTHR42932">
    <property type="entry name" value="GENERAL STRESS PROTEIN 20U"/>
    <property type="match status" value="1"/>
</dbReference>
<dbReference type="AlphaFoldDB" id="A0A517YWP5"/>
<dbReference type="Gene3D" id="1.20.1260.10">
    <property type="match status" value="1"/>
</dbReference>
<dbReference type="PIRSF" id="PIRSF005900">
    <property type="entry name" value="Dps"/>
    <property type="match status" value="1"/>
</dbReference>
<dbReference type="Pfam" id="PF00210">
    <property type="entry name" value="Ferritin"/>
    <property type="match status" value="1"/>
</dbReference>
<evidence type="ECO:0000259" key="3">
    <source>
        <dbReference type="Pfam" id="PF00210"/>
    </source>
</evidence>
<name>A0A517YWP5_9BACT</name>
<dbReference type="GO" id="GO:0016722">
    <property type="term" value="F:oxidoreductase activity, acting on metal ions"/>
    <property type="evidence" value="ECO:0007669"/>
    <property type="project" value="InterPro"/>
</dbReference>
<evidence type="ECO:0000256" key="1">
    <source>
        <dbReference type="ARBA" id="ARBA00009497"/>
    </source>
</evidence>
<feature type="domain" description="Ferritin/DPS" evidence="3">
    <location>
        <begin position="32"/>
        <end position="167"/>
    </location>
</feature>
<dbReference type="PANTHER" id="PTHR42932:SF3">
    <property type="entry name" value="DNA PROTECTION DURING STARVATION PROTEIN"/>
    <property type="match status" value="1"/>
</dbReference>